<dbReference type="EMBL" id="DRXS01000260">
    <property type="protein sequence ID" value="HHR41138.1"/>
    <property type="molecule type" value="Genomic_DNA"/>
</dbReference>
<dbReference type="InterPro" id="IPR004385">
    <property type="entry name" value="NDP_pyrophosphatase"/>
</dbReference>
<organism evidence="5">
    <name type="scientific">Caldiarchaeum subterraneum</name>
    <dbReference type="NCBI Taxonomy" id="311458"/>
    <lineage>
        <taxon>Archaea</taxon>
        <taxon>Nitrososphaerota</taxon>
        <taxon>Candidatus Caldarchaeales</taxon>
        <taxon>Candidatus Caldarchaeaceae</taxon>
        <taxon>Candidatus Caldarchaeum</taxon>
    </lineage>
</organism>
<evidence type="ECO:0000256" key="1">
    <source>
        <dbReference type="ARBA" id="ARBA00001946"/>
    </source>
</evidence>
<dbReference type="CDD" id="cd03424">
    <property type="entry name" value="NUDIX_ADPRase_Nudt5_UGPPase_Nudt14"/>
    <property type="match status" value="1"/>
</dbReference>
<dbReference type="PROSITE" id="PS51462">
    <property type="entry name" value="NUDIX"/>
    <property type="match status" value="1"/>
</dbReference>
<dbReference type="Gene3D" id="3.90.79.10">
    <property type="entry name" value="Nucleoside Triphosphate Pyrophosphohydrolase"/>
    <property type="match status" value="1"/>
</dbReference>
<protein>
    <submittedName>
        <fullName evidence="5">NUDIX hydrolase</fullName>
    </submittedName>
</protein>
<feature type="domain" description="Nudix hydrolase" evidence="4">
    <location>
        <begin position="35"/>
        <end position="163"/>
    </location>
</feature>
<dbReference type="PANTHER" id="PTHR11839:SF18">
    <property type="entry name" value="NUDIX HYDROLASE DOMAIN-CONTAINING PROTEIN"/>
    <property type="match status" value="1"/>
</dbReference>
<evidence type="ECO:0000259" key="4">
    <source>
        <dbReference type="PROSITE" id="PS51462"/>
    </source>
</evidence>
<name>A0A7C5Y9T7_CALS0</name>
<accession>A0A7C5Y9T7</accession>
<dbReference type="InterPro" id="IPR015797">
    <property type="entry name" value="NUDIX_hydrolase-like_dom_sf"/>
</dbReference>
<dbReference type="Pfam" id="PF00293">
    <property type="entry name" value="NUDIX"/>
    <property type="match status" value="1"/>
</dbReference>
<comment type="cofactor">
    <cofactor evidence="1">
        <name>Mg(2+)</name>
        <dbReference type="ChEBI" id="CHEBI:18420"/>
    </cofactor>
</comment>
<dbReference type="GO" id="GO:0016818">
    <property type="term" value="F:hydrolase activity, acting on acid anhydrides, in phosphorus-containing anhydrides"/>
    <property type="evidence" value="ECO:0007669"/>
    <property type="project" value="InterPro"/>
</dbReference>
<evidence type="ECO:0000256" key="2">
    <source>
        <dbReference type="ARBA" id="ARBA00011738"/>
    </source>
</evidence>
<proteinExistence type="predicted"/>
<evidence type="ECO:0000256" key="3">
    <source>
        <dbReference type="ARBA" id="ARBA00022801"/>
    </source>
</evidence>
<reference evidence="5" key="1">
    <citation type="journal article" date="2020" name="mSystems">
        <title>Genome- and Community-Level Interaction Insights into Carbon Utilization and Element Cycling Functions of Hydrothermarchaeota in Hydrothermal Sediment.</title>
        <authorList>
            <person name="Zhou Z."/>
            <person name="Liu Y."/>
            <person name="Xu W."/>
            <person name="Pan J."/>
            <person name="Luo Z.H."/>
            <person name="Li M."/>
        </authorList>
    </citation>
    <scope>NUCLEOTIDE SEQUENCE [LARGE SCALE GENOMIC DNA]</scope>
    <source>
        <strain evidence="5">SpSt-1084</strain>
    </source>
</reference>
<dbReference type="SUPFAM" id="SSF55811">
    <property type="entry name" value="Nudix"/>
    <property type="match status" value="1"/>
</dbReference>
<dbReference type="GO" id="GO:0006753">
    <property type="term" value="P:nucleoside phosphate metabolic process"/>
    <property type="evidence" value="ECO:0007669"/>
    <property type="project" value="TreeGrafter"/>
</dbReference>
<keyword evidence="3 5" id="KW-0378">Hydrolase</keyword>
<dbReference type="FunFam" id="3.90.79.10:FF:000024">
    <property type="entry name" value="ADP-ribose pyrophosphatase"/>
    <property type="match status" value="1"/>
</dbReference>
<dbReference type="InterPro" id="IPR000086">
    <property type="entry name" value="NUDIX_hydrolase_dom"/>
</dbReference>
<dbReference type="NCBIfam" id="TIGR00052">
    <property type="entry name" value="nudix-type nucleoside diphosphatase, YffH/AdpP family"/>
    <property type="match status" value="1"/>
</dbReference>
<dbReference type="AlphaFoldDB" id="A0A7C5Y9T7"/>
<comment type="subunit">
    <text evidence="2">Homodimer.</text>
</comment>
<evidence type="ECO:0000313" key="5">
    <source>
        <dbReference type="EMBL" id="HHR41138.1"/>
    </source>
</evidence>
<dbReference type="GO" id="GO:0046872">
    <property type="term" value="F:metal ion binding"/>
    <property type="evidence" value="ECO:0007669"/>
    <property type="project" value="InterPro"/>
</dbReference>
<comment type="caution">
    <text evidence="5">The sequence shown here is derived from an EMBL/GenBank/DDBJ whole genome shotgun (WGS) entry which is preliminary data.</text>
</comment>
<dbReference type="GO" id="GO:0019693">
    <property type="term" value="P:ribose phosphate metabolic process"/>
    <property type="evidence" value="ECO:0007669"/>
    <property type="project" value="TreeGrafter"/>
</dbReference>
<gene>
    <name evidence="5" type="ORF">ENM42_04835</name>
</gene>
<sequence length="174" mass="19943">MFQVKISEVVYRGKLFEVEHVILTRSGLEVVREVVRHPGAVAIVAFVDTEKIVMVEQFRYPVSKNLLEIPAGTLEDETPENCAARELEEETGYMAKKLTKIAEFYLAPGYSTELMHVFIAEELEKTTANPEQDEDIKVIHVPFVEAVEMIREGRILDSKTIASLLLVEKFYRRR</sequence>
<dbReference type="PANTHER" id="PTHR11839">
    <property type="entry name" value="UDP/ADP-SUGAR PYROPHOSPHATASE"/>
    <property type="match status" value="1"/>
</dbReference>